<dbReference type="Proteomes" id="UP000011666">
    <property type="component" value="Unassembled WGS sequence"/>
</dbReference>
<dbReference type="EMBL" id="BANX01000016">
    <property type="protein sequence ID" value="GAC68492.1"/>
    <property type="molecule type" value="Genomic_DNA"/>
</dbReference>
<evidence type="ECO:0000259" key="5">
    <source>
        <dbReference type="Pfam" id="PF00171"/>
    </source>
</evidence>
<dbReference type="FunFam" id="3.40.309.10:FF:000012">
    <property type="entry name" value="Betaine aldehyde dehydrogenase"/>
    <property type="match status" value="1"/>
</dbReference>
<dbReference type="STRING" id="1223545.GS4_16_00220"/>
<dbReference type="Pfam" id="PF00171">
    <property type="entry name" value="Aldedh"/>
    <property type="match status" value="1"/>
</dbReference>
<organism evidence="6 7">
    <name type="scientific">Gordonia soli NBRC 108243</name>
    <dbReference type="NCBI Taxonomy" id="1223545"/>
    <lineage>
        <taxon>Bacteria</taxon>
        <taxon>Bacillati</taxon>
        <taxon>Actinomycetota</taxon>
        <taxon>Actinomycetes</taxon>
        <taxon>Mycobacteriales</taxon>
        <taxon>Gordoniaceae</taxon>
        <taxon>Gordonia</taxon>
    </lineage>
</organism>
<dbReference type="FunFam" id="3.40.605.10:FF:000007">
    <property type="entry name" value="NAD/NADP-dependent betaine aldehyde dehydrogenase"/>
    <property type="match status" value="1"/>
</dbReference>
<proteinExistence type="inferred from homology"/>
<dbReference type="AlphaFoldDB" id="M0QM67"/>
<dbReference type="InterPro" id="IPR016162">
    <property type="entry name" value="Ald_DH_N"/>
</dbReference>
<dbReference type="eggNOG" id="COG1012">
    <property type="taxonomic scope" value="Bacteria"/>
</dbReference>
<evidence type="ECO:0000313" key="6">
    <source>
        <dbReference type="EMBL" id="GAC68492.1"/>
    </source>
</evidence>
<dbReference type="PROSITE" id="PS00687">
    <property type="entry name" value="ALDEHYDE_DEHYDR_GLU"/>
    <property type="match status" value="1"/>
</dbReference>
<dbReference type="CDD" id="cd07139">
    <property type="entry name" value="ALDH_AldA-Rv0768"/>
    <property type="match status" value="1"/>
</dbReference>
<evidence type="ECO:0000256" key="2">
    <source>
        <dbReference type="ARBA" id="ARBA00023002"/>
    </source>
</evidence>
<comment type="similarity">
    <text evidence="1 4">Belongs to the aldehyde dehydrogenase family.</text>
</comment>
<dbReference type="OrthoDB" id="6882680at2"/>
<dbReference type="InterPro" id="IPR016163">
    <property type="entry name" value="Ald_DH_C"/>
</dbReference>
<name>M0QM67_9ACTN</name>
<dbReference type="InterPro" id="IPR029510">
    <property type="entry name" value="Ald_DH_CS_GLU"/>
</dbReference>
<dbReference type="GO" id="GO:0016620">
    <property type="term" value="F:oxidoreductase activity, acting on the aldehyde or oxo group of donors, NAD or NADP as acceptor"/>
    <property type="evidence" value="ECO:0007669"/>
    <property type="project" value="InterPro"/>
</dbReference>
<dbReference type="SUPFAM" id="SSF53720">
    <property type="entry name" value="ALDH-like"/>
    <property type="match status" value="1"/>
</dbReference>
<feature type="domain" description="Aldehyde dehydrogenase" evidence="5">
    <location>
        <begin position="15"/>
        <end position="474"/>
    </location>
</feature>
<dbReference type="PANTHER" id="PTHR42804">
    <property type="entry name" value="ALDEHYDE DEHYDROGENASE"/>
    <property type="match status" value="1"/>
</dbReference>
<evidence type="ECO:0000313" key="7">
    <source>
        <dbReference type="Proteomes" id="UP000011666"/>
    </source>
</evidence>
<evidence type="ECO:0000256" key="4">
    <source>
        <dbReference type="RuleBase" id="RU003345"/>
    </source>
</evidence>
<keyword evidence="7" id="KW-1185">Reference proteome</keyword>
<dbReference type="InterPro" id="IPR015590">
    <property type="entry name" value="Aldehyde_DH_dom"/>
</dbReference>
<dbReference type="Gene3D" id="3.40.605.10">
    <property type="entry name" value="Aldehyde Dehydrogenase, Chain A, domain 1"/>
    <property type="match status" value="1"/>
</dbReference>
<evidence type="ECO:0000256" key="1">
    <source>
        <dbReference type="ARBA" id="ARBA00009986"/>
    </source>
</evidence>
<accession>M0QM67</accession>
<sequence>MTDRTELFIDGQWSPPSDGTAADVIEAATEKVLARTALAGRADIDHAVSAARTALRGPWSLLSALERADLMSGFADALRARGRDTAQLVSRENGMPISLSKAVNGYGPAAMLDYYASLIRADAVDDVRPSAYGGRTVVRREPVGVVAAVTPWNYPQPLAAMKIAPALAAGCTVILKPAPETALDAFVFADAAAEAGLPSGVVNVVPADRAASAYLVAHPGVDKVAFTGSTAAGRAIGEVCGRLLRPVTLELGGKSAAVVMDDADLDDLSSHLLDVCLVNNGQTCHASTRILAPANRYDEVVEMVTATARGLRVGDPLDKGTDVGPLVSRSQRERVLGYIEAGRAQGFRVTTGGGAPHDLPVGWFVEPTVFDRVDNSATIAQEEIFGPVLTVTPYADDDDAVRIANDSPYGLGGTVWTSDEERGLAIAARVRSGTVGVNHYALDLAAPFGGVKASGLGRELGPEGLTPYLSTKSVYLSTN</sequence>
<evidence type="ECO:0000256" key="3">
    <source>
        <dbReference type="PROSITE-ProRule" id="PRU10007"/>
    </source>
</evidence>
<dbReference type="Gene3D" id="3.40.309.10">
    <property type="entry name" value="Aldehyde Dehydrogenase, Chain A, domain 2"/>
    <property type="match status" value="1"/>
</dbReference>
<feature type="active site" evidence="3">
    <location>
        <position position="250"/>
    </location>
</feature>
<protein>
    <submittedName>
        <fullName evidence="6">Putative aldehyde dehydrogenase</fullName>
    </submittedName>
</protein>
<gene>
    <name evidence="6" type="ORF">GS4_16_00220</name>
</gene>
<keyword evidence="2 4" id="KW-0560">Oxidoreductase</keyword>
<reference evidence="6 7" key="1">
    <citation type="submission" date="2013-01" db="EMBL/GenBank/DDBJ databases">
        <title>Whole genome shotgun sequence of Gordonia soli NBRC 108243.</title>
        <authorList>
            <person name="Isaki-Nakamura S."/>
            <person name="Hosoyama A."/>
            <person name="Tsuchikane K."/>
            <person name="Ando Y."/>
            <person name="Baba S."/>
            <person name="Ohji S."/>
            <person name="Hamada M."/>
            <person name="Tamura T."/>
            <person name="Yamazoe A."/>
            <person name="Yamazaki S."/>
            <person name="Fujita N."/>
        </authorList>
    </citation>
    <scope>NUCLEOTIDE SEQUENCE [LARGE SCALE GENOMIC DNA]</scope>
    <source>
        <strain evidence="6 7">NBRC 108243</strain>
    </source>
</reference>
<dbReference type="PANTHER" id="PTHR42804:SF1">
    <property type="entry name" value="ALDEHYDE DEHYDROGENASE-RELATED"/>
    <property type="match status" value="1"/>
</dbReference>
<dbReference type="RefSeq" id="WP_007620689.1">
    <property type="nucleotide sequence ID" value="NZ_BANX01000016.1"/>
</dbReference>
<dbReference type="InterPro" id="IPR016161">
    <property type="entry name" value="Ald_DH/histidinol_DH"/>
</dbReference>
<comment type="caution">
    <text evidence="6">The sequence shown here is derived from an EMBL/GenBank/DDBJ whole genome shotgun (WGS) entry which is preliminary data.</text>
</comment>